<dbReference type="EC" id="5.4.99.25" evidence="5"/>
<evidence type="ECO:0000256" key="4">
    <source>
        <dbReference type="ARBA" id="ARBA00023235"/>
    </source>
</evidence>
<dbReference type="Gene3D" id="3.30.2350.10">
    <property type="entry name" value="Pseudouridine synthase"/>
    <property type="match status" value="1"/>
</dbReference>
<evidence type="ECO:0000259" key="6">
    <source>
        <dbReference type="Pfam" id="PF01509"/>
    </source>
</evidence>
<feature type="domain" description="tRNA pseudouridylate synthase B C-terminal" evidence="7">
    <location>
        <begin position="183"/>
        <end position="241"/>
    </location>
</feature>
<dbReference type="HAMAP" id="MF_01080">
    <property type="entry name" value="TruB_bact"/>
    <property type="match status" value="1"/>
</dbReference>
<sequence>MGRRRNKKGRPVSGWLIIDKAYDFGSTEAVSKAKWLFQAQKAGHAGTLDPLATGVLPIAFGEATKTSGYVMDAEKHYRFTARWGEARATDDAEGDVIATSDKRPSREEIESVLGRFTGEIEQIPPQFSAIKVGGERAYDLARDGESVKLEPRQVMIYDLRVVETPSEDETVFEAVTGKGAYVRALVRDMARALGTQGYVSSLRRLAVGCLRAEDGITLAELEAMDSLEDRDAALLPISHALSSMPQAIIDGPQADKLRRGQAAVVSPATAKGVRGDAAGLIEGVLAVLHDEAVAICELDGLKLKPSRVFNA</sequence>
<dbReference type="InterPro" id="IPR002501">
    <property type="entry name" value="PsdUridine_synth_N"/>
</dbReference>
<evidence type="ECO:0000256" key="3">
    <source>
        <dbReference type="ARBA" id="ARBA00022694"/>
    </source>
</evidence>
<organism evidence="8 9">
    <name type="scientific">Hyphococcus aureus</name>
    <dbReference type="NCBI Taxonomy" id="2666033"/>
    <lineage>
        <taxon>Bacteria</taxon>
        <taxon>Pseudomonadati</taxon>
        <taxon>Pseudomonadota</taxon>
        <taxon>Alphaproteobacteria</taxon>
        <taxon>Parvularculales</taxon>
        <taxon>Parvularculaceae</taxon>
        <taxon>Hyphococcus</taxon>
    </lineage>
</organism>
<dbReference type="InterPro" id="IPR020103">
    <property type="entry name" value="PsdUridine_synth_cat_dom_sf"/>
</dbReference>
<dbReference type="Proteomes" id="UP001596116">
    <property type="component" value="Unassembled WGS sequence"/>
</dbReference>
<evidence type="ECO:0000256" key="2">
    <source>
        <dbReference type="ARBA" id="ARBA00005642"/>
    </source>
</evidence>
<name>A0ABW1KVE9_9PROT</name>
<dbReference type="Pfam" id="PF01509">
    <property type="entry name" value="TruB_N"/>
    <property type="match status" value="1"/>
</dbReference>
<dbReference type="Pfam" id="PF16198">
    <property type="entry name" value="TruB_C_2"/>
    <property type="match status" value="1"/>
</dbReference>
<dbReference type="GO" id="GO:0160148">
    <property type="term" value="F:tRNA pseudouridine(55) synthase activity"/>
    <property type="evidence" value="ECO:0007669"/>
    <property type="project" value="UniProtKB-EC"/>
</dbReference>
<feature type="domain" description="Pseudouridine synthase II N-terminal" evidence="6">
    <location>
        <begin position="34"/>
        <end position="182"/>
    </location>
</feature>
<gene>
    <name evidence="5 8" type="primary">truB</name>
    <name evidence="8" type="ORF">ACFMB1_05815</name>
</gene>
<dbReference type="EMBL" id="JBHPON010000001">
    <property type="protein sequence ID" value="MFC6035051.1"/>
    <property type="molecule type" value="Genomic_DNA"/>
</dbReference>
<keyword evidence="3 5" id="KW-0819">tRNA processing</keyword>
<proteinExistence type="inferred from homology"/>
<accession>A0ABW1KVE9</accession>
<keyword evidence="4 5" id="KW-0413">Isomerase</keyword>
<dbReference type="InterPro" id="IPR032819">
    <property type="entry name" value="TruB_C"/>
</dbReference>
<protein>
    <recommendedName>
        <fullName evidence="5">tRNA pseudouridine synthase B</fullName>
        <ecNumber evidence="5">5.4.99.25</ecNumber>
    </recommendedName>
    <alternativeName>
        <fullName evidence="5">tRNA pseudouridine(55) synthase</fullName>
        <shortName evidence="5">Psi55 synthase</shortName>
    </alternativeName>
    <alternativeName>
        <fullName evidence="5">tRNA pseudouridylate synthase</fullName>
    </alternativeName>
    <alternativeName>
        <fullName evidence="5">tRNA-uridine isomerase</fullName>
    </alternativeName>
</protein>
<comment type="catalytic activity">
    <reaction evidence="1 5">
        <text>uridine(55) in tRNA = pseudouridine(55) in tRNA</text>
        <dbReference type="Rhea" id="RHEA:42532"/>
        <dbReference type="Rhea" id="RHEA-COMP:10101"/>
        <dbReference type="Rhea" id="RHEA-COMP:10102"/>
        <dbReference type="ChEBI" id="CHEBI:65314"/>
        <dbReference type="ChEBI" id="CHEBI:65315"/>
        <dbReference type="EC" id="5.4.99.25"/>
    </reaction>
</comment>
<dbReference type="RefSeq" id="WP_379879619.1">
    <property type="nucleotide sequence ID" value="NZ_JBHPON010000001.1"/>
</dbReference>
<comment type="similarity">
    <text evidence="2 5">Belongs to the pseudouridine synthase TruB family. Type 1 subfamily.</text>
</comment>
<evidence type="ECO:0000313" key="9">
    <source>
        <dbReference type="Proteomes" id="UP001596116"/>
    </source>
</evidence>
<evidence type="ECO:0000256" key="5">
    <source>
        <dbReference type="HAMAP-Rule" id="MF_01080"/>
    </source>
</evidence>
<evidence type="ECO:0000256" key="1">
    <source>
        <dbReference type="ARBA" id="ARBA00000385"/>
    </source>
</evidence>
<feature type="active site" description="Nucleophile" evidence="5">
    <location>
        <position position="49"/>
    </location>
</feature>
<dbReference type="CDD" id="cd02573">
    <property type="entry name" value="PseudoU_synth_EcTruB"/>
    <property type="match status" value="1"/>
</dbReference>
<dbReference type="InterPro" id="IPR014780">
    <property type="entry name" value="tRNA_psdUridine_synth_TruB"/>
</dbReference>
<evidence type="ECO:0000259" key="7">
    <source>
        <dbReference type="Pfam" id="PF16198"/>
    </source>
</evidence>
<reference evidence="8 9" key="1">
    <citation type="submission" date="2024-09" db="EMBL/GenBank/DDBJ databases">
        <authorList>
            <person name="Zhang Z.-H."/>
        </authorList>
    </citation>
    <scope>NUCLEOTIDE SEQUENCE [LARGE SCALE GENOMIC DNA]</scope>
    <source>
        <strain evidence="8 9">HHTR114</strain>
    </source>
</reference>
<evidence type="ECO:0000313" key="8">
    <source>
        <dbReference type="EMBL" id="MFC6035051.1"/>
    </source>
</evidence>
<comment type="caution">
    <text evidence="8">The sequence shown here is derived from an EMBL/GenBank/DDBJ whole genome shotgun (WGS) entry which is preliminary data.</text>
</comment>
<dbReference type="SUPFAM" id="SSF55120">
    <property type="entry name" value="Pseudouridine synthase"/>
    <property type="match status" value="1"/>
</dbReference>
<dbReference type="PANTHER" id="PTHR13767">
    <property type="entry name" value="TRNA-PSEUDOURIDINE SYNTHASE"/>
    <property type="match status" value="1"/>
</dbReference>
<dbReference type="NCBIfam" id="TIGR00431">
    <property type="entry name" value="TruB"/>
    <property type="match status" value="1"/>
</dbReference>
<comment type="function">
    <text evidence="5">Responsible for synthesis of pseudouridine from uracil-55 in the psi GC loop of transfer RNAs.</text>
</comment>
<dbReference type="PANTHER" id="PTHR13767:SF2">
    <property type="entry name" value="PSEUDOURIDYLATE SYNTHASE TRUB1"/>
    <property type="match status" value="1"/>
</dbReference>
<keyword evidence="9" id="KW-1185">Reference proteome</keyword>